<dbReference type="Gene3D" id="1.10.510.10">
    <property type="entry name" value="Transferase(Phosphotransferase) domain 1"/>
    <property type="match status" value="1"/>
</dbReference>
<dbReference type="GO" id="GO:0004672">
    <property type="term" value="F:protein kinase activity"/>
    <property type="evidence" value="ECO:0007669"/>
    <property type="project" value="InterPro"/>
</dbReference>
<dbReference type="InterPro" id="IPR008271">
    <property type="entry name" value="Ser/Thr_kinase_AS"/>
</dbReference>
<dbReference type="Proteomes" id="UP000054248">
    <property type="component" value="Unassembled WGS sequence"/>
</dbReference>
<protein>
    <recommendedName>
        <fullName evidence="3">Protein kinase domain-containing protein</fullName>
    </recommendedName>
</protein>
<dbReference type="Pfam" id="PF13424">
    <property type="entry name" value="TPR_12"/>
    <property type="match status" value="3"/>
</dbReference>
<dbReference type="GO" id="GO:0005524">
    <property type="term" value="F:ATP binding"/>
    <property type="evidence" value="ECO:0007669"/>
    <property type="project" value="InterPro"/>
</dbReference>
<dbReference type="PANTHER" id="PTHR10098:SF108">
    <property type="entry name" value="TETRATRICOPEPTIDE REPEAT PROTEIN 28"/>
    <property type="match status" value="1"/>
</dbReference>
<evidence type="ECO:0000313" key="4">
    <source>
        <dbReference type="EMBL" id="KIO23068.1"/>
    </source>
</evidence>
<dbReference type="STRING" id="1051891.A0A0C3KNW0"/>
<name>A0A0C3KNW0_9AGAM</name>
<sequence>MRSAESNSAAPSRVPGPSHDASSGRVHLSASLTDRLEKLAEWRLSPSQFEFPEGSPEFHGGYATVSRALLHYSRESEEGVDELDKAGDEVEESSSCNLKLNDGPSSSENGNECPKEENMDEETTSEGEDTAEGREQGSDDEASVSWKAVAVKKMKISGGLARVLALTLREAEFLVDLEHENIIKLVGFVEGVSNDMIWLVFPWEDNGNLKGFIASANWEIPERISLIDDVARGVEYLHSRQPPIRHGDLKSINILVNSEYRAVITDFGSARRLVTNDLQVTGARTESKLQTTLSPEATFCASTNTITLTGDRYTLRWAAPELLKEEDSGTACDIWALGWVAYEVMTNFIPFQNVRDAIVIKRIVWGDLPSISNDGRMLLIQALCSLMIKCWSIDPSKRPTAEDCRQSINWMPMIAPNPSRREDTDGSGSRSPELLLELGEMHLRQDDYPEARKYFTQALDIYIDIADRKGEANALFQLARIHRLQNEHNQAIPLNTKALEIYTDIGDRDGRARILWNLAEMHRHQDEYDHAITLCTEALEIWTNLGDREGRADALGGLASVNRLQAEYSQAITFDSEDLQIRTEIGDRRGRADALDGLAEVHRLQNEYSEAITLYSEELQIRIEIGDKQGSAGTLWGLAEVHRLQGEYSQAITLYFEALQIHTEIGNKQGRADALWGLASVNRLQAEYSQAITFYSEDLQIRTEI</sequence>
<keyword evidence="5" id="KW-1185">Reference proteome</keyword>
<dbReference type="InterPro" id="IPR011990">
    <property type="entry name" value="TPR-like_helical_dom_sf"/>
</dbReference>
<dbReference type="AlphaFoldDB" id="A0A0C3KNW0"/>
<dbReference type="EMBL" id="KN823093">
    <property type="protein sequence ID" value="KIO23068.1"/>
    <property type="molecule type" value="Genomic_DNA"/>
</dbReference>
<dbReference type="PANTHER" id="PTHR10098">
    <property type="entry name" value="RAPSYN-RELATED"/>
    <property type="match status" value="1"/>
</dbReference>
<gene>
    <name evidence="4" type="ORF">M407DRAFT_27399</name>
</gene>
<keyword evidence="1" id="KW-0802">TPR repeat</keyword>
<evidence type="ECO:0000313" key="5">
    <source>
        <dbReference type="Proteomes" id="UP000054248"/>
    </source>
</evidence>
<accession>A0A0C3KNW0</accession>
<dbReference type="InterPro" id="IPR011009">
    <property type="entry name" value="Kinase-like_dom_sf"/>
</dbReference>
<dbReference type="Pfam" id="PF13176">
    <property type="entry name" value="TPR_7"/>
    <property type="match status" value="1"/>
</dbReference>
<dbReference type="PROSITE" id="PS00108">
    <property type="entry name" value="PROTEIN_KINASE_ST"/>
    <property type="match status" value="1"/>
</dbReference>
<dbReference type="PROSITE" id="PS50011">
    <property type="entry name" value="PROTEIN_KINASE_DOM"/>
    <property type="match status" value="1"/>
</dbReference>
<proteinExistence type="predicted"/>
<organism evidence="4 5">
    <name type="scientific">Tulasnella calospora MUT 4182</name>
    <dbReference type="NCBI Taxonomy" id="1051891"/>
    <lineage>
        <taxon>Eukaryota</taxon>
        <taxon>Fungi</taxon>
        <taxon>Dikarya</taxon>
        <taxon>Basidiomycota</taxon>
        <taxon>Agaricomycotina</taxon>
        <taxon>Agaricomycetes</taxon>
        <taxon>Cantharellales</taxon>
        <taxon>Tulasnellaceae</taxon>
        <taxon>Tulasnella</taxon>
    </lineage>
</organism>
<dbReference type="InterPro" id="IPR019734">
    <property type="entry name" value="TPR_rpt"/>
</dbReference>
<dbReference type="SMART" id="SM00220">
    <property type="entry name" value="S_TKc"/>
    <property type="match status" value="1"/>
</dbReference>
<feature type="compositionally biased region" description="Polar residues" evidence="2">
    <location>
        <begin position="1"/>
        <end position="10"/>
    </location>
</feature>
<dbReference type="Gene3D" id="1.25.40.10">
    <property type="entry name" value="Tetratricopeptide repeat domain"/>
    <property type="match status" value="2"/>
</dbReference>
<feature type="region of interest" description="Disordered" evidence="2">
    <location>
        <begin position="1"/>
        <end position="29"/>
    </location>
</feature>
<feature type="non-terminal residue" evidence="4">
    <location>
        <position position="705"/>
    </location>
</feature>
<feature type="compositionally biased region" description="Basic and acidic residues" evidence="2">
    <location>
        <begin position="75"/>
        <end position="88"/>
    </location>
</feature>
<feature type="domain" description="Protein kinase" evidence="3">
    <location>
        <begin position="51"/>
        <end position="414"/>
    </location>
</feature>
<reference evidence="5" key="2">
    <citation type="submission" date="2015-01" db="EMBL/GenBank/DDBJ databases">
        <title>Evolutionary Origins and Diversification of the Mycorrhizal Mutualists.</title>
        <authorList>
            <consortium name="DOE Joint Genome Institute"/>
            <consortium name="Mycorrhizal Genomics Consortium"/>
            <person name="Kohler A."/>
            <person name="Kuo A."/>
            <person name="Nagy L.G."/>
            <person name="Floudas D."/>
            <person name="Copeland A."/>
            <person name="Barry K.W."/>
            <person name="Cichocki N."/>
            <person name="Veneault-Fourrey C."/>
            <person name="LaButti K."/>
            <person name="Lindquist E.A."/>
            <person name="Lipzen A."/>
            <person name="Lundell T."/>
            <person name="Morin E."/>
            <person name="Murat C."/>
            <person name="Riley R."/>
            <person name="Ohm R."/>
            <person name="Sun H."/>
            <person name="Tunlid A."/>
            <person name="Henrissat B."/>
            <person name="Grigoriev I.V."/>
            <person name="Hibbett D.S."/>
            <person name="Martin F."/>
        </authorList>
    </citation>
    <scope>NUCLEOTIDE SEQUENCE [LARGE SCALE GENOMIC DNA]</scope>
    <source>
        <strain evidence="5">MUT 4182</strain>
    </source>
</reference>
<evidence type="ECO:0000259" key="3">
    <source>
        <dbReference type="PROSITE" id="PS50011"/>
    </source>
</evidence>
<dbReference type="SMART" id="SM00028">
    <property type="entry name" value="TPR"/>
    <property type="match status" value="7"/>
</dbReference>
<dbReference type="HOGENOM" id="CLU_000288_7_37_1"/>
<dbReference type="SUPFAM" id="SSF48452">
    <property type="entry name" value="TPR-like"/>
    <property type="match status" value="2"/>
</dbReference>
<dbReference type="Pfam" id="PF00069">
    <property type="entry name" value="Pkinase"/>
    <property type="match status" value="1"/>
</dbReference>
<evidence type="ECO:0000256" key="1">
    <source>
        <dbReference type="PROSITE-ProRule" id="PRU00339"/>
    </source>
</evidence>
<reference evidence="4 5" key="1">
    <citation type="submission" date="2014-04" db="EMBL/GenBank/DDBJ databases">
        <authorList>
            <consortium name="DOE Joint Genome Institute"/>
            <person name="Kuo A."/>
            <person name="Girlanda M."/>
            <person name="Perotto S."/>
            <person name="Kohler A."/>
            <person name="Nagy L.G."/>
            <person name="Floudas D."/>
            <person name="Copeland A."/>
            <person name="Barry K.W."/>
            <person name="Cichocki N."/>
            <person name="Veneault-Fourrey C."/>
            <person name="LaButti K."/>
            <person name="Lindquist E.A."/>
            <person name="Lipzen A."/>
            <person name="Lundell T."/>
            <person name="Morin E."/>
            <person name="Murat C."/>
            <person name="Sun H."/>
            <person name="Tunlid A."/>
            <person name="Henrissat B."/>
            <person name="Grigoriev I.V."/>
            <person name="Hibbett D.S."/>
            <person name="Martin F."/>
            <person name="Nordberg H.P."/>
            <person name="Cantor M.N."/>
            <person name="Hua S.X."/>
        </authorList>
    </citation>
    <scope>NUCLEOTIDE SEQUENCE [LARGE SCALE GENOMIC DNA]</scope>
    <source>
        <strain evidence="4 5">MUT 4182</strain>
    </source>
</reference>
<dbReference type="PROSITE" id="PS50005">
    <property type="entry name" value="TPR"/>
    <property type="match status" value="1"/>
</dbReference>
<dbReference type="InterPro" id="IPR000719">
    <property type="entry name" value="Prot_kinase_dom"/>
</dbReference>
<feature type="repeat" description="TPR" evidence="1">
    <location>
        <begin position="432"/>
        <end position="465"/>
    </location>
</feature>
<feature type="compositionally biased region" description="Polar residues" evidence="2">
    <location>
        <begin position="93"/>
        <end position="110"/>
    </location>
</feature>
<dbReference type="OrthoDB" id="3238754at2759"/>
<dbReference type="SUPFAM" id="SSF56112">
    <property type="entry name" value="Protein kinase-like (PK-like)"/>
    <property type="match status" value="1"/>
</dbReference>
<evidence type="ECO:0000256" key="2">
    <source>
        <dbReference type="SAM" id="MobiDB-lite"/>
    </source>
</evidence>
<feature type="compositionally biased region" description="Acidic residues" evidence="2">
    <location>
        <begin position="118"/>
        <end position="130"/>
    </location>
</feature>
<feature type="region of interest" description="Disordered" evidence="2">
    <location>
        <begin position="75"/>
        <end position="142"/>
    </location>
</feature>